<sequence>MSASGPASAPDVGNNLPPQNVTTTTTTITARTFPPLGVVLSESTFSLWKEKFLRTLQRNGLLDYIENDVPEPAERQAKLQWINNRADIQEFIETYMTSDIQQILAASGWNVRQFDLKGTLEKLEALITDRPGDYHCQLAKELANIRRENFDSMTAFTTCIAELRNALKNSDICKVTDKGVTLFALRGIEQEYPEVAQRARVGVEAGTYTWEAMIREFSLIAKNETVNLGLAAVKSDNNGNNSNKGGKSDKKKGDNRADCDVCGRKQAKKAKHCKDCDNHHKGDICWYCHPEEAPDSWAKKQEYLEKKKKKQGKGSTTAPLHQQSGVANPTDSNIKVIDNNGKKVFFTTSNFVMTAMSPSHFQEGSQHY</sequence>
<reference evidence="2" key="2">
    <citation type="submission" date="2023-06" db="EMBL/GenBank/DDBJ databases">
        <authorList>
            <consortium name="Lawrence Berkeley National Laboratory"/>
            <person name="Mondo S.J."/>
            <person name="Hensen N."/>
            <person name="Bonometti L."/>
            <person name="Westerberg I."/>
            <person name="Brannstrom I.O."/>
            <person name="Guillou S."/>
            <person name="Cros-Aarteil S."/>
            <person name="Calhoun S."/>
            <person name="Haridas S."/>
            <person name="Kuo A."/>
            <person name="Pangilinan J."/>
            <person name="Riley R."/>
            <person name="Labutti K."/>
            <person name="Andreopoulos B."/>
            <person name="Lipzen A."/>
            <person name="Chen C."/>
            <person name="Yanf M."/>
            <person name="Daum C."/>
            <person name="Ng V."/>
            <person name="Clum A."/>
            <person name="Steindorff A."/>
            <person name="Ohm R."/>
            <person name="Martin F."/>
            <person name="Silar P."/>
            <person name="Natvig D."/>
            <person name="Lalanne C."/>
            <person name="Gautier V."/>
            <person name="Ament-Velasquez S.L."/>
            <person name="Kruys A."/>
            <person name="Hutchinson M.I."/>
            <person name="Powell A.J."/>
            <person name="Barry K."/>
            <person name="Miller A.N."/>
            <person name="Grigoriev I.V."/>
            <person name="Debuchy R."/>
            <person name="Gladieux P."/>
            <person name="Thoren M.H."/>
            <person name="Johannesson H."/>
        </authorList>
    </citation>
    <scope>NUCLEOTIDE SEQUENCE</scope>
    <source>
        <strain evidence="2">CBS 333.67</strain>
    </source>
</reference>
<dbReference type="Proteomes" id="UP001273166">
    <property type="component" value="Unassembled WGS sequence"/>
</dbReference>
<reference evidence="2" key="1">
    <citation type="journal article" date="2023" name="Mol. Phylogenet. Evol.">
        <title>Genome-scale phylogeny and comparative genomics of the fungal order Sordariales.</title>
        <authorList>
            <person name="Hensen N."/>
            <person name="Bonometti L."/>
            <person name="Westerberg I."/>
            <person name="Brannstrom I.O."/>
            <person name="Guillou S."/>
            <person name="Cros-Aarteil S."/>
            <person name="Calhoun S."/>
            <person name="Haridas S."/>
            <person name="Kuo A."/>
            <person name="Mondo S."/>
            <person name="Pangilinan J."/>
            <person name="Riley R."/>
            <person name="LaButti K."/>
            <person name="Andreopoulos B."/>
            <person name="Lipzen A."/>
            <person name="Chen C."/>
            <person name="Yan M."/>
            <person name="Daum C."/>
            <person name="Ng V."/>
            <person name="Clum A."/>
            <person name="Steindorff A."/>
            <person name="Ohm R.A."/>
            <person name="Martin F."/>
            <person name="Silar P."/>
            <person name="Natvig D.O."/>
            <person name="Lalanne C."/>
            <person name="Gautier V."/>
            <person name="Ament-Velasquez S.L."/>
            <person name="Kruys A."/>
            <person name="Hutchinson M.I."/>
            <person name="Powell A.J."/>
            <person name="Barry K."/>
            <person name="Miller A.N."/>
            <person name="Grigoriev I.V."/>
            <person name="Debuchy R."/>
            <person name="Gladieux P."/>
            <person name="Hiltunen Thoren M."/>
            <person name="Johannesson H."/>
        </authorList>
    </citation>
    <scope>NUCLEOTIDE SEQUENCE</scope>
    <source>
        <strain evidence="2">CBS 333.67</strain>
    </source>
</reference>
<feature type="region of interest" description="Disordered" evidence="1">
    <location>
        <begin position="1"/>
        <end position="22"/>
    </location>
</feature>
<keyword evidence="3" id="KW-1185">Reference proteome</keyword>
<feature type="region of interest" description="Disordered" evidence="1">
    <location>
        <begin position="304"/>
        <end position="334"/>
    </location>
</feature>
<dbReference type="AlphaFoldDB" id="A0AAJ0GW33"/>
<comment type="caution">
    <text evidence="2">The sequence shown here is derived from an EMBL/GenBank/DDBJ whole genome shotgun (WGS) entry which is preliminary data.</text>
</comment>
<dbReference type="EMBL" id="JAUDZG010000003">
    <property type="protein sequence ID" value="KAK3307193.1"/>
    <property type="molecule type" value="Genomic_DNA"/>
</dbReference>
<feature type="compositionally biased region" description="Basic and acidic residues" evidence="1">
    <location>
        <begin position="246"/>
        <end position="257"/>
    </location>
</feature>
<accession>A0AAJ0GW33</accession>
<organism evidence="2 3">
    <name type="scientific">Chaetomium strumarium</name>
    <dbReference type="NCBI Taxonomy" id="1170767"/>
    <lineage>
        <taxon>Eukaryota</taxon>
        <taxon>Fungi</taxon>
        <taxon>Dikarya</taxon>
        <taxon>Ascomycota</taxon>
        <taxon>Pezizomycotina</taxon>
        <taxon>Sordariomycetes</taxon>
        <taxon>Sordariomycetidae</taxon>
        <taxon>Sordariales</taxon>
        <taxon>Chaetomiaceae</taxon>
        <taxon>Chaetomium</taxon>
    </lineage>
</organism>
<protein>
    <submittedName>
        <fullName evidence="2">Uncharacterized protein</fullName>
    </submittedName>
</protein>
<gene>
    <name evidence="2" type="ORF">B0T15DRAFT_394709</name>
</gene>
<evidence type="ECO:0000256" key="1">
    <source>
        <dbReference type="SAM" id="MobiDB-lite"/>
    </source>
</evidence>
<evidence type="ECO:0000313" key="3">
    <source>
        <dbReference type="Proteomes" id="UP001273166"/>
    </source>
</evidence>
<feature type="compositionally biased region" description="Polar residues" evidence="1">
    <location>
        <begin position="315"/>
        <end position="333"/>
    </location>
</feature>
<feature type="compositionally biased region" description="Low complexity" evidence="1">
    <location>
        <begin position="234"/>
        <end position="245"/>
    </location>
</feature>
<feature type="region of interest" description="Disordered" evidence="1">
    <location>
        <begin position="233"/>
        <end position="257"/>
    </location>
</feature>
<evidence type="ECO:0000313" key="2">
    <source>
        <dbReference type="EMBL" id="KAK3307193.1"/>
    </source>
</evidence>
<dbReference type="RefSeq" id="XP_062722973.1">
    <property type="nucleotide sequence ID" value="XM_062864744.1"/>
</dbReference>
<proteinExistence type="predicted"/>
<name>A0AAJ0GW33_9PEZI</name>
<dbReference type="GeneID" id="87883573"/>